<dbReference type="FunFam" id="3.20.20.140:FF:000005">
    <property type="entry name" value="TatD family hydrolase"/>
    <property type="match status" value="1"/>
</dbReference>
<dbReference type="PIRSF" id="PIRSF005902">
    <property type="entry name" value="DNase_TatD"/>
    <property type="match status" value="1"/>
</dbReference>
<dbReference type="InterPro" id="IPR018228">
    <property type="entry name" value="DNase_TatD-rel_CS"/>
</dbReference>
<feature type="binding site" evidence="4">
    <location>
        <position position="263"/>
    </location>
    <ligand>
        <name>a divalent metal cation</name>
        <dbReference type="ChEBI" id="CHEBI:60240"/>
        <label>1</label>
    </ligand>
</feature>
<dbReference type="InterPro" id="IPR001130">
    <property type="entry name" value="TatD-like"/>
</dbReference>
<dbReference type="GO" id="GO:0016788">
    <property type="term" value="F:hydrolase activity, acting on ester bonds"/>
    <property type="evidence" value="ECO:0007669"/>
    <property type="project" value="InterPro"/>
</dbReference>
<dbReference type="AlphaFoldDB" id="A0A0H3AYE4"/>
<evidence type="ECO:0000256" key="3">
    <source>
        <dbReference type="ARBA" id="ARBA00022801"/>
    </source>
</evidence>
<dbReference type="PROSITE" id="PS01090">
    <property type="entry name" value="TATD_2"/>
    <property type="match status" value="1"/>
</dbReference>
<dbReference type="RefSeq" id="WP_012151187.1">
    <property type="nucleotide sequence ID" value="NC_009882.1"/>
</dbReference>
<dbReference type="NCBIfam" id="TIGR03777">
    <property type="entry name" value="RPE4"/>
    <property type="match status" value="1"/>
</dbReference>
<keyword evidence="2 4" id="KW-0479">Metal-binding</keyword>
<evidence type="ECO:0000313" key="5">
    <source>
        <dbReference type="EMBL" id="ABV76633.1"/>
    </source>
</evidence>
<dbReference type="Proteomes" id="UP000006832">
    <property type="component" value="Chromosome"/>
</dbReference>
<reference evidence="6" key="1">
    <citation type="submission" date="2007-09" db="EMBL/GenBank/DDBJ databases">
        <title>Complete genome sequence of Rickettsia rickettsii.</title>
        <authorList>
            <person name="Madan A."/>
            <person name="Fahey J."/>
            <person name="Helton E."/>
            <person name="Ketteman M."/>
            <person name="Madan A."/>
            <person name="Rodrigues S."/>
            <person name="Sanchez A."/>
            <person name="Dasch G."/>
            <person name="Eremeeva M."/>
        </authorList>
    </citation>
    <scope>NUCLEOTIDE SEQUENCE [LARGE SCALE GENOMIC DNA]</scope>
    <source>
        <strain evidence="6">Sheila Smith</strain>
    </source>
</reference>
<gene>
    <name evidence="5" type="ordered locus">A1G_05805</name>
</gene>
<evidence type="ECO:0000313" key="6">
    <source>
        <dbReference type="Proteomes" id="UP000006832"/>
    </source>
</evidence>
<accession>A0A0H3AYE4</accession>
<dbReference type="SUPFAM" id="SSF51556">
    <property type="entry name" value="Metallo-dependent hydrolases"/>
    <property type="match status" value="1"/>
</dbReference>
<dbReference type="NCBIfam" id="TIGR00010">
    <property type="entry name" value="YchF/TatD family DNA exonuclease"/>
    <property type="match status" value="1"/>
</dbReference>
<feature type="binding site" evidence="4">
    <location>
        <position position="187"/>
    </location>
    <ligand>
        <name>a divalent metal cation</name>
        <dbReference type="ChEBI" id="CHEBI:60240"/>
        <label>2</label>
    </ligand>
</feature>
<evidence type="ECO:0000256" key="1">
    <source>
        <dbReference type="ARBA" id="ARBA00009275"/>
    </source>
</evidence>
<protein>
    <recommendedName>
        <fullName evidence="7">DNase, TatD family</fullName>
    </recommendedName>
</protein>
<dbReference type="PANTHER" id="PTHR46124:SF2">
    <property type="entry name" value="D-AMINOACYL-TRNA DEACYLASE"/>
    <property type="match status" value="1"/>
</dbReference>
<proteinExistence type="inferred from homology"/>
<dbReference type="EMBL" id="CP000848">
    <property type="protein sequence ID" value="ABV76633.1"/>
    <property type="molecule type" value="Genomic_DNA"/>
</dbReference>
<dbReference type="InterPro" id="IPR022439">
    <property type="entry name" value="RPE4"/>
</dbReference>
<dbReference type="GeneID" id="79937705"/>
<dbReference type="InterPro" id="IPR015991">
    <property type="entry name" value="TatD/YcfH-like"/>
</dbReference>
<dbReference type="CDD" id="cd01310">
    <property type="entry name" value="TatD_DNAse"/>
    <property type="match status" value="1"/>
</dbReference>
<dbReference type="KEGG" id="rri:A1G_05805"/>
<organism evidence="5 6">
    <name type="scientific">Rickettsia rickettsii (strain Sheila Smith)</name>
    <dbReference type="NCBI Taxonomy" id="392021"/>
    <lineage>
        <taxon>Bacteria</taxon>
        <taxon>Pseudomonadati</taxon>
        <taxon>Pseudomonadota</taxon>
        <taxon>Alphaproteobacteria</taxon>
        <taxon>Rickettsiales</taxon>
        <taxon>Rickettsiaceae</taxon>
        <taxon>Rickettsieae</taxon>
        <taxon>Rickettsia</taxon>
        <taxon>spotted fever group</taxon>
    </lineage>
</organism>
<evidence type="ECO:0000256" key="2">
    <source>
        <dbReference type="ARBA" id="ARBA00022723"/>
    </source>
</evidence>
<feature type="binding site" evidence="4">
    <location>
        <position position="213"/>
    </location>
    <ligand>
        <name>a divalent metal cation</name>
        <dbReference type="ChEBI" id="CHEBI:60240"/>
        <label>2</label>
    </ligand>
</feature>
<sequence length="337" mass="38368">MLIDSHCHLNLRSNFSSRDAIAGSSEGIKTTNISCFLDTVVKPWYDAVLLDSVIQRALENNVQYMQTICTKIEDLPIILEIAEKYANVFASVGVHPCEVNSFISHCEALQVLWQSQEAWTRWLRQDYVFPNSDAEVIIMLTQHPKIIGIGETGLDYYHQPYDQKLQKDLFVAHIHAASSTRLPVIVHTREADEDTIDILTSEMRNSTFPGLIHCFTSSKNLAAKMLDIGLYISISGIITFKNATDLQEIVKYIPLDRLLIETDTPYLAPTPMRGKQNEPAFVRYVAEKVAELKNITSKEVANVTTRNFKTLFSKFEKYINNTLKNSKFDNLKLQFLK</sequence>
<dbReference type="Gene3D" id="3.20.20.140">
    <property type="entry name" value="Metal-dependent hydrolases"/>
    <property type="match status" value="1"/>
</dbReference>
<keyword evidence="3" id="KW-0378">Hydrolase</keyword>
<dbReference type="Pfam" id="PF01026">
    <property type="entry name" value="TatD_DNase"/>
    <property type="match status" value="1"/>
</dbReference>
<dbReference type="InterPro" id="IPR032466">
    <property type="entry name" value="Metal_Hydrolase"/>
</dbReference>
<evidence type="ECO:0000256" key="4">
    <source>
        <dbReference type="PIRSR" id="PIRSR005902-1"/>
    </source>
</evidence>
<dbReference type="PROSITE" id="PS01137">
    <property type="entry name" value="TATD_1"/>
    <property type="match status" value="1"/>
</dbReference>
<dbReference type="HOGENOM" id="CLU_031506_4_2_5"/>
<dbReference type="GO" id="GO:0004536">
    <property type="term" value="F:DNA nuclease activity"/>
    <property type="evidence" value="ECO:0007669"/>
    <property type="project" value="InterPro"/>
</dbReference>
<dbReference type="PANTHER" id="PTHR46124">
    <property type="entry name" value="D-AMINOACYL-TRNA DEACYLASE"/>
    <property type="match status" value="1"/>
</dbReference>
<evidence type="ECO:0008006" key="7">
    <source>
        <dbReference type="Google" id="ProtNLM"/>
    </source>
</evidence>
<dbReference type="GO" id="GO:0046872">
    <property type="term" value="F:metal ion binding"/>
    <property type="evidence" value="ECO:0007669"/>
    <property type="project" value="UniProtKB-KW"/>
</dbReference>
<name>A0A0H3AYE4_RICRS</name>
<comment type="similarity">
    <text evidence="1">Belongs to the metallo-dependent hydrolases superfamily. TatD-type hydrolase family.</text>
</comment>
<feature type="binding site" evidence="4">
    <location>
        <position position="151"/>
    </location>
    <ligand>
        <name>a divalent metal cation</name>
        <dbReference type="ChEBI" id="CHEBI:60240"/>
        <label>1</label>
    </ligand>
</feature>